<evidence type="ECO:0000313" key="2">
    <source>
        <dbReference type="Ensembl" id="ENSMZEP00005001792.1"/>
    </source>
</evidence>
<dbReference type="Pfam" id="PF00566">
    <property type="entry name" value="RabGAP-TBC"/>
    <property type="match status" value="1"/>
</dbReference>
<dbReference type="InterPro" id="IPR000195">
    <property type="entry name" value="Rab-GAP-TBC_dom"/>
</dbReference>
<feature type="domain" description="Rab-GAP TBC" evidence="1">
    <location>
        <begin position="1"/>
        <end position="203"/>
    </location>
</feature>
<dbReference type="Gene3D" id="1.10.8.270">
    <property type="entry name" value="putative rabgap domain of human tbc1 domain family member 14 like domains"/>
    <property type="match status" value="1"/>
</dbReference>
<dbReference type="PANTHER" id="PTHR47219:SF20">
    <property type="entry name" value="TBC1 DOMAIN FAMILY MEMBER 2B"/>
    <property type="match status" value="1"/>
</dbReference>
<proteinExistence type="predicted"/>
<dbReference type="STRING" id="106582.ENSMZEP00005001792"/>
<reference evidence="2" key="2">
    <citation type="submission" date="2025-09" db="UniProtKB">
        <authorList>
            <consortium name="Ensembl"/>
        </authorList>
    </citation>
    <scope>IDENTIFICATION</scope>
</reference>
<evidence type="ECO:0000259" key="1">
    <source>
        <dbReference type="PROSITE" id="PS50086"/>
    </source>
</evidence>
<protein>
    <recommendedName>
        <fullName evidence="1">Rab-GAP TBC domain-containing protein</fullName>
    </recommendedName>
</protein>
<sequence>MKGGLCVRSGLRPQPAMCADPSQRYAFFRRPLTHDYDIFDTHSVILFCFQLCEKSRTAPNPASRQVQLDLHRTLTTNQHFSSPSSPPSSPALQQLRRILLAFSGHNPAIGYFLMWTRLPDAFWCLVAVVEAIMPQDYYTKNLVADQRVLKDFMAEKLPRLASHFEDHNIDVSLVTFNWFLVVFVESLPSNILMPLWDAFLYEGTKVIFRYTLALFKYKEDDILKIHDSVEIYQYLRFFTKTVSNARYALASTRLNLRAVTLSEV</sequence>
<dbReference type="Proteomes" id="UP000265160">
    <property type="component" value="Unplaced"/>
</dbReference>
<dbReference type="InterPro" id="IPR050302">
    <property type="entry name" value="Rab_GAP_TBC_domain"/>
</dbReference>
<dbReference type="SMART" id="SM00164">
    <property type="entry name" value="TBC"/>
    <property type="match status" value="1"/>
</dbReference>
<dbReference type="SUPFAM" id="SSF47923">
    <property type="entry name" value="Ypt/Rab-GAP domain of gyp1p"/>
    <property type="match status" value="2"/>
</dbReference>
<evidence type="ECO:0000313" key="3">
    <source>
        <dbReference type="Proteomes" id="UP000265160"/>
    </source>
</evidence>
<dbReference type="PANTHER" id="PTHR47219">
    <property type="entry name" value="RAB GTPASE-ACTIVATING PROTEIN 1-LIKE"/>
    <property type="match status" value="1"/>
</dbReference>
<reference evidence="2" key="1">
    <citation type="submission" date="2025-08" db="UniProtKB">
        <authorList>
            <consortium name="Ensembl"/>
        </authorList>
    </citation>
    <scope>IDENTIFICATION</scope>
</reference>
<dbReference type="PROSITE" id="PS50086">
    <property type="entry name" value="TBC_RABGAP"/>
    <property type="match status" value="1"/>
</dbReference>
<dbReference type="AlphaFoldDB" id="A0A3P9AWJ4"/>
<keyword evidence="3" id="KW-1185">Reference proteome</keyword>
<name>A0A3P9AWJ4_9CICH</name>
<accession>A0A3P9AWJ4</accession>
<dbReference type="GeneTree" id="ENSGT00940000159937"/>
<dbReference type="InterPro" id="IPR035969">
    <property type="entry name" value="Rab-GAP_TBC_sf"/>
</dbReference>
<dbReference type="GO" id="GO:0005096">
    <property type="term" value="F:GTPase activator activity"/>
    <property type="evidence" value="ECO:0007669"/>
    <property type="project" value="TreeGrafter"/>
</dbReference>
<dbReference type="Gene3D" id="1.10.472.80">
    <property type="entry name" value="Ypt/Rab-GAP domain of gyp1p, domain 3"/>
    <property type="match status" value="1"/>
</dbReference>
<organism evidence="2 3">
    <name type="scientific">Maylandia zebra</name>
    <name type="common">zebra mbuna</name>
    <dbReference type="NCBI Taxonomy" id="106582"/>
    <lineage>
        <taxon>Eukaryota</taxon>
        <taxon>Metazoa</taxon>
        <taxon>Chordata</taxon>
        <taxon>Craniata</taxon>
        <taxon>Vertebrata</taxon>
        <taxon>Euteleostomi</taxon>
        <taxon>Actinopterygii</taxon>
        <taxon>Neopterygii</taxon>
        <taxon>Teleostei</taxon>
        <taxon>Neoteleostei</taxon>
        <taxon>Acanthomorphata</taxon>
        <taxon>Ovalentaria</taxon>
        <taxon>Cichlomorphae</taxon>
        <taxon>Cichliformes</taxon>
        <taxon>Cichlidae</taxon>
        <taxon>African cichlids</taxon>
        <taxon>Pseudocrenilabrinae</taxon>
        <taxon>Haplochromini</taxon>
        <taxon>Maylandia</taxon>
        <taxon>Maylandia zebra complex</taxon>
    </lineage>
</organism>
<dbReference type="Ensembl" id="ENSMZET00005001887.1">
    <property type="protein sequence ID" value="ENSMZEP00005001792.1"/>
    <property type="gene ID" value="ENSMZEG00005001336.1"/>
</dbReference>
<dbReference type="GO" id="GO:0031267">
    <property type="term" value="F:small GTPase binding"/>
    <property type="evidence" value="ECO:0007669"/>
    <property type="project" value="TreeGrafter"/>
</dbReference>